<gene>
    <name evidence="1" type="ORF">GCK32_001909</name>
</gene>
<reference evidence="1 2" key="1">
    <citation type="submission" date="2019-10" db="EMBL/GenBank/DDBJ databases">
        <title>Assembly and Annotation for the nematode Trichostrongylus colubriformis.</title>
        <authorList>
            <person name="Martin J."/>
        </authorList>
    </citation>
    <scope>NUCLEOTIDE SEQUENCE [LARGE SCALE GENOMIC DNA]</scope>
    <source>
        <strain evidence="1">G859</strain>
        <tissue evidence="1">Whole worm</tissue>
    </source>
</reference>
<proteinExistence type="predicted"/>
<accession>A0AAN8FUF8</accession>
<sequence>MKEFPTINKRTITSAIATVYDPMGWYIPLLHRAKVFLQSLWKDPYEWDAGLPKEKADERHIQCFEGGVILESAEKIPYEICADQFCITLEAPSAVERVTFPPDIVLHEHKVQWKFTQEGK</sequence>
<dbReference type="EMBL" id="WIXE01002419">
    <property type="protein sequence ID" value="KAK5984832.1"/>
    <property type="molecule type" value="Genomic_DNA"/>
</dbReference>
<dbReference type="Pfam" id="PF05380">
    <property type="entry name" value="Peptidase_A17"/>
    <property type="match status" value="1"/>
</dbReference>
<dbReference type="Proteomes" id="UP001331761">
    <property type="component" value="Unassembled WGS sequence"/>
</dbReference>
<dbReference type="AlphaFoldDB" id="A0AAN8FUF8"/>
<organism evidence="1 2">
    <name type="scientific">Trichostrongylus colubriformis</name>
    <name type="common">Black scour worm</name>
    <dbReference type="NCBI Taxonomy" id="6319"/>
    <lineage>
        <taxon>Eukaryota</taxon>
        <taxon>Metazoa</taxon>
        <taxon>Ecdysozoa</taxon>
        <taxon>Nematoda</taxon>
        <taxon>Chromadorea</taxon>
        <taxon>Rhabditida</taxon>
        <taxon>Rhabditina</taxon>
        <taxon>Rhabditomorpha</taxon>
        <taxon>Strongyloidea</taxon>
        <taxon>Trichostrongylidae</taxon>
        <taxon>Trichostrongylus</taxon>
    </lineage>
</organism>
<keyword evidence="2" id="KW-1185">Reference proteome</keyword>
<dbReference type="InterPro" id="IPR008042">
    <property type="entry name" value="Retrotrans_Pao"/>
</dbReference>
<comment type="caution">
    <text evidence="1">The sequence shown here is derived from an EMBL/GenBank/DDBJ whole genome shotgun (WGS) entry which is preliminary data.</text>
</comment>
<feature type="non-terminal residue" evidence="1">
    <location>
        <position position="120"/>
    </location>
</feature>
<protein>
    <submittedName>
        <fullName evidence="1">Uncharacterized protein</fullName>
    </submittedName>
</protein>
<name>A0AAN8FUF8_TRICO</name>
<evidence type="ECO:0000313" key="1">
    <source>
        <dbReference type="EMBL" id="KAK5984832.1"/>
    </source>
</evidence>
<evidence type="ECO:0000313" key="2">
    <source>
        <dbReference type="Proteomes" id="UP001331761"/>
    </source>
</evidence>